<evidence type="ECO:0000313" key="9">
    <source>
        <dbReference type="Proteomes" id="UP000515292"/>
    </source>
</evidence>
<comment type="PTM">
    <text evidence="6">Cleaved by autocatalysis into a large and a small subunit.</text>
</comment>
<dbReference type="EC" id="2.3.2.2" evidence="6"/>
<comment type="catalytic activity">
    <reaction evidence="2 6">
        <text>glutathione + H2O = L-cysteinylglycine + L-glutamate</text>
        <dbReference type="Rhea" id="RHEA:28807"/>
        <dbReference type="ChEBI" id="CHEBI:15377"/>
        <dbReference type="ChEBI" id="CHEBI:29985"/>
        <dbReference type="ChEBI" id="CHEBI:57925"/>
        <dbReference type="ChEBI" id="CHEBI:61694"/>
        <dbReference type="EC" id="3.4.19.13"/>
    </reaction>
</comment>
<dbReference type="GO" id="GO:0036374">
    <property type="term" value="F:glutathione hydrolase activity"/>
    <property type="evidence" value="ECO:0007669"/>
    <property type="project" value="UniProtKB-UniRule"/>
</dbReference>
<dbReference type="SUPFAM" id="SSF56235">
    <property type="entry name" value="N-terminal nucleophile aminohydrolases (Ntn hydrolases)"/>
    <property type="match status" value="1"/>
</dbReference>
<keyword evidence="6" id="KW-0317">Glutathione biosynthesis</keyword>
<dbReference type="InterPro" id="IPR052896">
    <property type="entry name" value="GGT-like_enzyme"/>
</dbReference>
<dbReference type="GO" id="GO:0006750">
    <property type="term" value="P:glutathione biosynthetic process"/>
    <property type="evidence" value="ECO:0007669"/>
    <property type="project" value="UniProtKB-KW"/>
</dbReference>
<accession>A0A7G5IER9</accession>
<name>A0A7G5IER9_9SPHN</name>
<keyword evidence="6" id="KW-0865">Zymogen</keyword>
<feature type="signal peptide" evidence="7">
    <location>
        <begin position="1"/>
        <end position="19"/>
    </location>
</feature>
<dbReference type="KEGG" id="sand:H3309_10695"/>
<dbReference type="UniPathway" id="UPA00204"/>
<gene>
    <name evidence="8" type="primary">ggt</name>
    <name evidence="8" type="ORF">H3309_10695</name>
</gene>
<dbReference type="EC" id="3.4.19.13" evidence="6"/>
<dbReference type="InterPro" id="IPR029055">
    <property type="entry name" value="Ntn_hydrolases_N"/>
</dbReference>
<organism evidence="8 9">
    <name type="scientific">Sandaracinobacteroides saxicola</name>
    <dbReference type="NCBI Taxonomy" id="2759707"/>
    <lineage>
        <taxon>Bacteria</taxon>
        <taxon>Pseudomonadati</taxon>
        <taxon>Pseudomonadota</taxon>
        <taxon>Alphaproteobacteria</taxon>
        <taxon>Sphingomonadales</taxon>
        <taxon>Sphingosinicellaceae</taxon>
        <taxon>Sandaracinobacteroides</taxon>
    </lineage>
</organism>
<evidence type="ECO:0000256" key="4">
    <source>
        <dbReference type="PIRSR" id="PIRSR600101-1"/>
    </source>
</evidence>
<keyword evidence="6" id="KW-0378">Hydrolase</keyword>
<comment type="pathway">
    <text evidence="6">Sulfur metabolism; glutathione metabolism.</text>
</comment>
<evidence type="ECO:0000256" key="7">
    <source>
        <dbReference type="SAM" id="SignalP"/>
    </source>
</evidence>
<dbReference type="PRINTS" id="PR01210">
    <property type="entry name" value="GGTRANSPTASE"/>
</dbReference>
<protein>
    <recommendedName>
        <fullName evidence="6">Glutathione hydrolase proenzyme</fullName>
        <ecNumber evidence="6">2.3.2.2</ecNumber>
        <ecNumber evidence="6">3.4.19.13</ecNumber>
    </recommendedName>
    <component>
        <recommendedName>
            <fullName evidence="6">Glutathione hydrolase large chain</fullName>
        </recommendedName>
    </component>
    <component>
        <recommendedName>
            <fullName evidence="6">Glutathione hydrolase small chain</fullName>
        </recommendedName>
    </component>
</protein>
<reference evidence="8 9" key="1">
    <citation type="submission" date="2020-07" db="EMBL/GenBank/DDBJ databases">
        <title>Complete genome sequence for Sandaracinobacter sp. M6.</title>
        <authorList>
            <person name="Tang Y."/>
            <person name="Liu Q."/>
            <person name="Guo Z."/>
            <person name="Lei P."/>
            <person name="Huang B."/>
        </authorList>
    </citation>
    <scope>NUCLEOTIDE SEQUENCE [LARGE SCALE GENOMIC DNA]</scope>
    <source>
        <strain evidence="8 9">M6</strain>
    </source>
</reference>
<dbReference type="AlphaFoldDB" id="A0A7G5IER9"/>
<dbReference type="InterPro" id="IPR043137">
    <property type="entry name" value="GGT_ssub_C"/>
</dbReference>
<proteinExistence type="inferred from homology"/>
<dbReference type="Pfam" id="PF01019">
    <property type="entry name" value="G_glu_transpept"/>
    <property type="match status" value="1"/>
</dbReference>
<dbReference type="Proteomes" id="UP000515292">
    <property type="component" value="Chromosome"/>
</dbReference>
<evidence type="ECO:0000256" key="2">
    <source>
        <dbReference type="ARBA" id="ARBA00001089"/>
    </source>
</evidence>
<evidence type="ECO:0000313" key="8">
    <source>
        <dbReference type="EMBL" id="QMW21861.1"/>
    </source>
</evidence>
<comment type="similarity">
    <text evidence="6">Belongs to the gamma-glutamyltransferase family.</text>
</comment>
<dbReference type="InterPro" id="IPR043138">
    <property type="entry name" value="GGT_lsub"/>
</dbReference>
<comment type="catalytic activity">
    <reaction evidence="1 6">
        <text>an S-substituted glutathione + H2O = an S-substituted L-cysteinylglycine + L-glutamate</text>
        <dbReference type="Rhea" id="RHEA:59468"/>
        <dbReference type="ChEBI" id="CHEBI:15377"/>
        <dbReference type="ChEBI" id="CHEBI:29985"/>
        <dbReference type="ChEBI" id="CHEBI:90779"/>
        <dbReference type="ChEBI" id="CHEBI:143103"/>
        <dbReference type="EC" id="3.4.19.13"/>
    </reaction>
</comment>
<sequence>MLKPLAIMLLAVLGSTVAAGDRANNPPWQGRSPVIAQHGMAATAQPLATQVALDILKAGGSAVDAAIAANAMLGLVEPVGNGIGGDLFALVWDPKTRKLHGLDASGAAPAATDVAALRRQFGGKGPIGPAGTAAITVPGAVAGWHVLHQQFGVLPLKQLLAPAVGYARNGFPVSPLIAEQWARNIRLLTARRADIPAFDNALALYAPGGSTPAAGAMFTNPDLARTLEAIGKGGAKAFYTGPIARDIAAFMAANNAPMRETDLAAMRAEWVEPISATYRGYTVWQMPPATQGLATLQMLRLIERFDIAKMGFGSADAVHVMVEAKKLAFADRARFLADPRVVKVPVAALLSDAYTAKRAALIRMDRALPADVQPGDPAERSDTTYLTVADRNGMMISLIQSNYRGMGSGVVASRSPKNGGGTLGFMFQNRGAQFSLDATAANVIAPGKRPFHTIIPGFVTKDGMPFLSLGVMGGSMQPQGQVQVITNIIDFGMDVQAAGDAPRWRHIGGPDPGDGAEPPALFLERDFTPETRAALAARGHVLKSGTDDVGGYQAIRWDAKNRVYWGASEMRKDGQAAGY</sequence>
<feature type="chain" id="PRO_5028900240" description="Glutathione hydrolase proenzyme" evidence="7">
    <location>
        <begin position="20"/>
        <end position="579"/>
    </location>
</feature>
<dbReference type="PANTHER" id="PTHR43881">
    <property type="entry name" value="GAMMA-GLUTAMYLTRANSPEPTIDASE (AFU_ORTHOLOGUE AFUA_4G13580)"/>
    <property type="match status" value="1"/>
</dbReference>
<evidence type="ECO:0000256" key="1">
    <source>
        <dbReference type="ARBA" id="ARBA00001049"/>
    </source>
</evidence>
<keyword evidence="7" id="KW-0732">Signal</keyword>
<feature type="binding site" evidence="5">
    <location>
        <position position="474"/>
    </location>
    <ligand>
        <name>L-glutamate</name>
        <dbReference type="ChEBI" id="CHEBI:29985"/>
    </ligand>
</feature>
<dbReference type="RefSeq" id="WP_182294707.1">
    <property type="nucleotide sequence ID" value="NZ_CP059851.1"/>
</dbReference>
<evidence type="ECO:0000256" key="6">
    <source>
        <dbReference type="RuleBase" id="RU368036"/>
    </source>
</evidence>
<comment type="catalytic activity">
    <reaction evidence="3 6">
        <text>an N-terminal (5-L-glutamyl)-[peptide] + an alpha-amino acid = 5-L-glutamyl amino acid + an N-terminal L-alpha-aminoacyl-[peptide]</text>
        <dbReference type="Rhea" id="RHEA:23904"/>
        <dbReference type="Rhea" id="RHEA-COMP:9780"/>
        <dbReference type="Rhea" id="RHEA-COMP:9795"/>
        <dbReference type="ChEBI" id="CHEBI:77644"/>
        <dbReference type="ChEBI" id="CHEBI:78597"/>
        <dbReference type="ChEBI" id="CHEBI:78599"/>
        <dbReference type="ChEBI" id="CHEBI:78608"/>
        <dbReference type="EC" id="2.3.2.2"/>
    </reaction>
</comment>
<dbReference type="GO" id="GO:0006751">
    <property type="term" value="P:glutathione catabolic process"/>
    <property type="evidence" value="ECO:0007669"/>
    <property type="project" value="UniProtKB-UniRule"/>
</dbReference>
<keyword evidence="6 8" id="KW-0808">Transferase</keyword>
<dbReference type="InterPro" id="IPR000101">
    <property type="entry name" value="GGT_peptidase"/>
</dbReference>
<dbReference type="Gene3D" id="3.60.20.40">
    <property type="match status" value="1"/>
</dbReference>
<keyword evidence="9" id="KW-1185">Reference proteome</keyword>
<dbReference type="GO" id="GO:0103068">
    <property type="term" value="F:leukotriene C4 gamma-glutamyl transferase activity"/>
    <property type="evidence" value="ECO:0007669"/>
    <property type="project" value="UniProtKB-EC"/>
</dbReference>
<feature type="active site" description="Nucleophile" evidence="4">
    <location>
        <position position="383"/>
    </location>
</feature>
<dbReference type="Gene3D" id="1.10.246.130">
    <property type="match status" value="1"/>
</dbReference>
<keyword evidence="6 8" id="KW-0012">Acyltransferase</keyword>
<dbReference type="PANTHER" id="PTHR43881:SF1">
    <property type="entry name" value="GAMMA-GLUTAMYLTRANSPEPTIDASE (AFU_ORTHOLOGUE AFUA_4G13580)"/>
    <property type="match status" value="1"/>
</dbReference>
<evidence type="ECO:0000256" key="3">
    <source>
        <dbReference type="ARBA" id="ARBA00047417"/>
    </source>
</evidence>
<comment type="subunit">
    <text evidence="6">This enzyme consists of two polypeptide chains, which are synthesized in precursor form from a single polypeptide.</text>
</comment>
<dbReference type="EMBL" id="CP059851">
    <property type="protein sequence ID" value="QMW21861.1"/>
    <property type="molecule type" value="Genomic_DNA"/>
</dbReference>
<evidence type="ECO:0000256" key="5">
    <source>
        <dbReference type="PIRSR" id="PIRSR600101-2"/>
    </source>
</evidence>
<dbReference type="NCBIfam" id="TIGR00066">
    <property type="entry name" value="g_glut_trans"/>
    <property type="match status" value="1"/>
</dbReference>